<dbReference type="AlphaFoldDB" id="A0A6A5QUJ2"/>
<reference evidence="1" key="1">
    <citation type="journal article" date="2020" name="Stud. Mycol.">
        <title>101 Dothideomycetes genomes: a test case for predicting lifestyles and emergence of pathogens.</title>
        <authorList>
            <person name="Haridas S."/>
            <person name="Albert R."/>
            <person name="Binder M."/>
            <person name="Bloem J."/>
            <person name="Labutti K."/>
            <person name="Salamov A."/>
            <person name="Andreopoulos B."/>
            <person name="Baker S."/>
            <person name="Barry K."/>
            <person name="Bills G."/>
            <person name="Bluhm B."/>
            <person name="Cannon C."/>
            <person name="Castanera R."/>
            <person name="Culley D."/>
            <person name="Daum C."/>
            <person name="Ezra D."/>
            <person name="Gonzalez J."/>
            <person name="Henrissat B."/>
            <person name="Kuo A."/>
            <person name="Liang C."/>
            <person name="Lipzen A."/>
            <person name="Lutzoni F."/>
            <person name="Magnuson J."/>
            <person name="Mondo S."/>
            <person name="Nolan M."/>
            <person name="Ohm R."/>
            <person name="Pangilinan J."/>
            <person name="Park H.-J."/>
            <person name="Ramirez L."/>
            <person name="Alfaro M."/>
            <person name="Sun H."/>
            <person name="Tritt A."/>
            <person name="Yoshinaga Y."/>
            <person name="Zwiers L.-H."/>
            <person name="Turgeon B."/>
            <person name="Goodwin S."/>
            <person name="Spatafora J."/>
            <person name="Crous P."/>
            <person name="Grigoriev I."/>
        </authorList>
    </citation>
    <scope>NUCLEOTIDE SEQUENCE</scope>
    <source>
        <strain evidence="1">HMLAC05119</strain>
    </source>
</reference>
<dbReference type="Proteomes" id="UP000800096">
    <property type="component" value="Unassembled WGS sequence"/>
</dbReference>
<name>A0A6A5QUJ2_AMPQU</name>
<protein>
    <submittedName>
        <fullName evidence="1">Uncharacterized protein</fullName>
    </submittedName>
</protein>
<sequence length="152" mass="17677">MPGRFRVPNVARNVLVRVRSRSFKLPFQNVGKALLRRRVFRPAAQSWTRTTFSTRSGLCILLFVRVLTCLCWRRSCDIPASTRLSLDISQSLTTWFDCLRVICFFLNAGSSDRALVRFKRTLTRIQTLQHVQIMCCQMVRQANTWETIFSSL</sequence>
<gene>
    <name evidence="1" type="ORF">BDU57DRAFT_512591</name>
</gene>
<evidence type="ECO:0000313" key="1">
    <source>
        <dbReference type="EMBL" id="KAF1919471.1"/>
    </source>
</evidence>
<proteinExistence type="predicted"/>
<organism evidence="1 2">
    <name type="scientific">Ampelomyces quisqualis</name>
    <name type="common">Powdery mildew agent</name>
    <dbReference type="NCBI Taxonomy" id="50730"/>
    <lineage>
        <taxon>Eukaryota</taxon>
        <taxon>Fungi</taxon>
        <taxon>Dikarya</taxon>
        <taxon>Ascomycota</taxon>
        <taxon>Pezizomycotina</taxon>
        <taxon>Dothideomycetes</taxon>
        <taxon>Pleosporomycetidae</taxon>
        <taxon>Pleosporales</taxon>
        <taxon>Pleosporineae</taxon>
        <taxon>Phaeosphaeriaceae</taxon>
        <taxon>Ampelomyces</taxon>
    </lineage>
</organism>
<keyword evidence="2" id="KW-1185">Reference proteome</keyword>
<accession>A0A6A5QUJ2</accession>
<evidence type="ECO:0000313" key="2">
    <source>
        <dbReference type="Proteomes" id="UP000800096"/>
    </source>
</evidence>
<dbReference type="EMBL" id="ML979133">
    <property type="protein sequence ID" value="KAF1919471.1"/>
    <property type="molecule type" value="Genomic_DNA"/>
</dbReference>